<reference evidence="4 5" key="1">
    <citation type="submission" date="2023-08" db="EMBL/GenBank/DDBJ databases">
        <title>A Necator americanus chromosomal reference genome.</title>
        <authorList>
            <person name="Ilik V."/>
            <person name="Petrzelkova K.J."/>
            <person name="Pardy F."/>
            <person name="Fuh T."/>
            <person name="Niatou-Singa F.S."/>
            <person name="Gouil Q."/>
            <person name="Baker L."/>
            <person name="Ritchie M.E."/>
            <person name="Jex A.R."/>
            <person name="Gazzola D."/>
            <person name="Li H."/>
            <person name="Toshio Fujiwara R."/>
            <person name="Zhan B."/>
            <person name="Aroian R.V."/>
            <person name="Pafco B."/>
            <person name="Schwarz E.M."/>
        </authorList>
    </citation>
    <scope>NUCLEOTIDE SEQUENCE [LARGE SCALE GENOMIC DNA]</scope>
    <source>
        <strain evidence="4 5">Aroian</strain>
        <tissue evidence="4">Whole animal</tissue>
    </source>
</reference>
<dbReference type="InterPro" id="IPR011021">
    <property type="entry name" value="Arrestin-like_N"/>
</dbReference>
<dbReference type="InterPro" id="IPR011022">
    <property type="entry name" value="Arrestin_C-like"/>
</dbReference>
<gene>
    <name evidence="4" type="primary">Necator_chrII.g8760</name>
    <name evidence="4" type="ORF">RB195_020965</name>
</gene>
<dbReference type="Gene3D" id="2.60.40.640">
    <property type="match status" value="2"/>
</dbReference>
<dbReference type="Pfam" id="PF00339">
    <property type="entry name" value="Arrestin_N"/>
    <property type="match status" value="1"/>
</dbReference>
<sequence length="372" mass="41801">MRKSEVGKLENSKMQTIEVTLISHCVLFFRHHGKPVYVPGQSIKGSVFIITPRPVAIDSVRARLYGDITVQFTNKDFYAFANHRVFVNEEKELWHYSTLQEMLDMTTMDMNANHQKVSFLTGKSQFRFSFRLPYDAATSFSCSGSPVQVKYLISVTLNVRDEMVFQHEHPLSIVSPQTVSRPIGSQKVVHSRCFPLPKDRSLYIECALDQTMFSPTGRLEATVTISNKWKQSIKYVHMNIVRKIEVIGTLETDRTIGETNTVFMDTTGVGLPSTKRKICPGETFTFRPSFNVPALPPNMEVPGLMRTAYLLKISVGRAHNYVIASLSVPITIVTDIIDIVEPVVPASCEDVLIDLNPSSTWVANKAPIDLLA</sequence>
<dbReference type="InterPro" id="IPR014756">
    <property type="entry name" value="Ig_E-set"/>
</dbReference>
<evidence type="ECO:0000259" key="2">
    <source>
        <dbReference type="Pfam" id="PF00339"/>
    </source>
</evidence>
<evidence type="ECO:0000313" key="5">
    <source>
        <dbReference type="Proteomes" id="UP001303046"/>
    </source>
</evidence>
<dbReference type="InterPro" id="IPR014752">
    <property type="entry name" value="Arrestin-like_C"/>
</dbReference>
<dbReference type="Pfam" id="PF02752">
    <property type="entry name" value="Arrestin_C"/>
    <property type="match status" value="1"/>
</dbReference>
<dbReference type="PANTHER" id="PTHR11188">
    <property type="entry name" value="ARRESTIN DOMAIN CONTAINING PROTEIN"/>
    <property type="match status" value="1"/>
</dbReference>
<dbReference type="SUPFAM" id="SSF81296">
    <property type="entry name" value="E set domains"/>
    <property type="match status" value="2"/>
</dbReference>
<evidence type="ECO:0000256" key="1">
    <source>
        <dbReference type="ARBA" id="ARBA00005298"/>
    </source>
</evidence>
<feature type="domain" description="Arrestin-like N-terminal" evidence="2">
    <location>
        <begin position="32"/>
        <end position="176"/>
    </location>
</feature>
<dbReference type="EMBL" id="JAVFWL010000002">
    <property type="protein sequence ID" value="KAK6739219.1"/>
    <property type="molecule type" value="Genomic_DNA"/>
</dbReference>
<proteinExistence type="inferred from homology"/>
<keyword evidence="5" id="KW-1185">Reference proteome</keyword>
<evidence type="ECO:0008006" key="6">
    <source>
        <dbReference type="Google" id="ProtNLM"/>
    </source>
</evidence>
<organism evidence="4 5">
    <name type="scientific">Necator americanus</name>
    <name type="common">Human hookworm</name>
    <dbReference type="NCBI Taxonomy" id="51031"/>
    <lineage>
        <taxon>Eukaryota</taxon>
        <taxon>Metazoa</taxon>
        <taxon>Ecdysozoa</taxon>
        <taxon>Nematoda</taxon>
        <taxon>Chromadorea</taxon>
        <taxon>Rhabditida</taxon>
        <taxon>Rhabditina</taxon>
        <taxon>Rhabditomorpha</taxon>
        <taxon>Strongyloidea</taxon>
        <taxon>Ancylostomatidae</taxon>
        <taxon>Bunostominae</taxon>
        <taxon>Necator</taxon>
    </lineage>
</organism>
<evidence type="ECO:0000313" key="4">
    <source>
        <dbReference type="EMBL" id="KAK6739219.1"/>
    </source>
</evidence>
<protein>
    <recommendedName>
        <fullName evidence="6">Arrestin domain protein</fullName>
    </recommendedName>
</protein>
<comment type="similarity">
    <text evidence="1">Belongs to the arrestin family.</text>
</comment>
<dbReference type="Proteomes" id="UP001303046">
    <property type="component" value="Unassembled WGS sequence"/>
</dbReference>
<name>A0ABR1CLF7_NECAM</name>
<evidence type="ECO:0000259" key="3">
    <source>
        <dbReference type="Pfam" id="PF02752"/>
    </source>
</evidence>
<accession>A0ABR1CLF7</accession>
<dbReference type="PANTHER" id="PTHR11188:SF173">
    <property type="entry name" value="PROTEIN TTM-2"/>
    <property type="match status" value="1"/>
</dbReference>
<comment type="caution">
    <text evidence="4">The sequence shown here is derived from an EMBL/GenBank/DDBJ whole genome shotgun (WGS) entry which is preliminary data.</text>
</comment>
<feature type="domain" description="Arrestin C-terminal-like" evidence="3">
    <location>
        <begin position="199"/>
        <end position="334"/>
    </location>
</feature>
<dbReference type="InterPro" id="IPR050357">
    <property type="entry name" value="Arrestin_domain-protein"/>
</dbReference>